<protein>
    <recommendedName>
        <fullName evidence="5">Triokinase/FMN cyclase</fullName>
        <ecNumber evidence="3">2.7.1.28</ecNumber>
        <ecNumber evidence="2">2.7.1.29</ecNumber>
        <ecNumber evidence="4">4.6.1.15</ecNumber>
    </recommendedName>
    <alternativeName>
        <fullName evidence="11">Bifunctional ATP-dependent dihydroxyacetone kinase/FAD-AMP lyase (cyclizing)</fullName>
    </alternativeName>
</protein>
<dbReference type="GO" id="GO:0050354">
    <property type="term" value="F:triokinase activity"/>
    <property type="evidence" value="ECO:0007669"/>
    <property type="project" value="UniProtKB-EC"/>
</dbReference>
<keyword evidence="7" id="KW-0547">Nucleotide-binding</keyword>
<sequence length="577" mass="61592">MAKKSLINSIDGMVNESLIGYTLAYPQLELHSPRVVLKAGWNELDNKVAIVSGGGSGHEPFSAGFVGAGMLSASISGSVFASPPSGHVLHAIKCASANNNNAGCLVIIANYTGDCLNFGLAIEKALGQGLKVVQVTVGDDCSIPDNELGKVGKRALPGIILVIKIAGAMAQNGYSIDEVAKNAQLIANNTASCSIGLTACKIPGEGPMFELPDDEIEFGQGIHGEAGYKRIKLQPVSKIVSLMINVIIKSLKIVKRDSVVILINNFGGLSQLEQGIVVKEVVTQLQKMEIIPVRVYSGLLMTSLDSAGVHLSILKLPENDIKSILYFLDEKTEAPGWPGCSYSIALSNHQDIMIVQEKMSQMKVGPSLNNYQEQLLRACLQKSCKAIIEKERSINELDSGCGDGDCGTTLKNLGEGVLAAIDKLIVSHPSSLMSELANIAEERMGGTSGALYSLMFTAAGSALSNSDNTESWLEIWARAWRAGINGIMKYSKAVPGDKTMIDVLYPSLNELEKDLTLPYKKAAVQVAKVATKSAEETKNMIPKIGRASYVKQGEYLKNIDAGAFAVSIWINSITECL</sequence>
<dbReference type="EC" id="2.7.1.28" evidence="3"/>
<dbReference type="Proteomes" id="UP000695007">
    <property type="component" value="Unplaced"/>
</dbReference>
<name>A0AAJ7DV60_9HYME</name>
<evidence type="ECO:0000256" key="4">
    <source>
        <dbReference type="ARBA" id="ARBA00012578"/>
    </source>
</evidence>
<dbReference type="InterPro" id="IPR036117">
    <property type="entry name" value="DhaL_dom_sf"/>
</dbReference>
<dbReference type="GO" id="GO:0005829">
    <property type="term" value="C:cytosol"/>
    <property type="evidence" value="ECO:0007669"/>
    <property type="project" value="TreeGrafter"/>
</dbReference>
<keyword evidence="10" id="KW-0170">Cobalt</keyword>
<dbReference type="GeneID" id="105361954"/>
<dbReference type="RefSeq" id="XP_011497578.1">
    <property type="nucleotide sequence ID" value="XM_011499276.1"/>
</dbReference>
<dbReference type="PROSITE" id="PS51481">
    <property type="entry name" value="DHAK"/>
    <property type="match status" value="1"/>
</dbReference>
<organism evidence="19 20">
    <name type="scientific">Ceratosolen solmsi marchali</name>
    <dbReference type="NCBI Taxonomy" id="326594"/>
    <lineage>
        <taxon>Eukaryota</taxon>
        <taxon>Metazoa</taxon>
        <taxon>Ecdysozoa</taxon>
        <taxon>Arthropoda</taxon>
        <taxon>Hexapoda</taxon>
        <taxon>Insecta</taxon>
        <taxon>Pterygota</taxon>
        <taxon>Neoptera</taxon>
        <taxon>Endopterygota</taxon>
        <taxon>Hymenoptera</taxon>
        <taxon>Apocrita</taxon>
        <taxon>Proctotrupomorpha</taxon>
        <taxon>Chalcidoidea</taxon>
        <taxon>Agaonidae</taxon>
        <taxon>Agaoninae</taxon>
        <taxon>Ceratosolen</taxon>
    </lineage>
</organism>
<comment type="similarity">
    <text evidence="1">Belongs to the dihydroxyacetone kinase (DAK) family.</text>
</comment>
<evidence type="ECO:0000313" key="20">
    <source>
        <dbReference type="RefSeq" id="XP_011497578.1"/>
    </source>
</evidence>
<feature type="domain" description="DhaL" evidence="17">
    <location>
        <begin position="374"/>
        <end position="575"/>
    </location>
</feature>
<dbReference type="PROSITE" id="PS51480">
    <property type="entry name" value="DHAL"/>
    <property type="match status" value="1"/>
</dbReference>
<reference evidence="20" key="1">
    <citation type="submission" date="2025-08" db="UniProtKB">
        <authorList>
            <consortium name="RefSeq"/>
        </authorList>
    </citation>
    <scope>IDENTIFICATION</scope>
</reference>
<evidence type="ECO:0000313" key="19">
    <source>
        <dbReference type="Proteomes" id="UP000695007"/>
    </source>
</evidence>
<dbReference type="Gene3D" id="1.25.40.340">
    <property type="match status" value="1"/>
</dbReference>
<evidence type="ECO:0000256" key="7">
    <source>
        <dbReference type="ARBA" id="ARBA00022741"/>
    </source>
</evidence>
<evidence type="ECO:0000259" key="18">
    <source>
        <dbReference type="PROSITE" id="PS51481"/>
    </source>
</evidence>
<feature type="domain" description="DhaK" evidence="18">
    <location>
        <begin position="9"/>
        <end position="337"/>
    </location>
</feature>
<evidence type="ECO:0000259" key="17">
    <source>
        <dbReference type="PROSITE" id="PS51480"/>
    </source>
</evidence>
<dbReference type="SMART" id="SM01120">
    <property type="entry name" value="Dak2"/>
    <property type="match status" value="1"/>
</dbReference>
<dbReference type="EC" id="4.6.1.15" evidence="4"/>
<dbReference type="Gene3D" id="3.30.1180.20">
    <property type="entry name" value="Dihydroxyacetone kinase, domain 2"/>
    <property type="match status" value="1"/>
</dbReference>
<dbReference type="SUPFAM" id="SSF82549">
    <property type="entry name" value="DAK1/DegV-like"/>
    <property type="match status" value="1"/>
</dbReference>
<evidence type="ECO:0000256" key="14">
    <source>
        <dbReference type="ARBA" id="ARBA00047974"/>
    </source>
</evidence>
<dbReference type="InterPro" id="IPR004007">
    <property type="entry name" value="DhaL_dom"/>
</dbReference>
<dbReference type="FunFam" id="3.30.1180.20:FF:000001">
    <property type="entry name" value="Dihydroxyacetone kinase 1"/>
    <property type="match status" value="1"/>
</dbReference>
<comment type="catalytic activity">
    <reaction evidence="16">
        <text>dihydroxyacetone + ATP = dihydroxyacetone phosphate + ADP + H(+)</text>
        <dbReference type="Rhea" id="RHEA:15773"/>
        <dbReference type="ChEBI" id="CHEBI:15378"/>
        <dbReference type="ChEBI" id="CHEBI:16016"/>
        <dbReference type="ChEBI" id="CHEBI:30616"/>
        <dbReference type="ChEBI" id="CHEBI:57642"/>
        <dbReference type="ChEBI" id="CHEBI:456216"/>
        <dbReference type="EC" id="2.7.1.29"/>
    </reaction>
</comment>
<proteinExistence type="inferred from homology"/>
<evidence type="ECO:0000256" key="2">
    <source>
        <dbReference type="ARBA" id="ARBA00012107"/>
    </source>
</evidence>
<accession>A0AAJ7DV60</accession>
<keyword evidence="8" id="KW-0418">Kinase</keyword>
<evidence type="ECO:0000256" key="11">
    <source>
        <dbReference type="ARBA" id="ARBA00032426"/>
    </source>
</evidence>
<dbReference type="SUPFAM" id="SSF101473">
    <property type="entry name" value="DhaL-like"/>
    <property type="match status" value="1"/>
</dbReference>
<comment type="subunit">
    <text evidence="13">Homodimer. Interacts with IFIH1 (via the CARD domains), the interaction is inhibited by viral infection.</text>
</comment>
<dbReference type="EC" id="2.7.1.29" evidence="2"/>
<dbReference type="PANTHER" id="PTHR28629">
    <property type="entry name" value="TRIOKINASE/FMN CYCLASE"/>
    <property type="match status" value="1"/>
</dbReference>
<dbReference type="KEGG" id="csol:105361954"/>
<evidence type="ECO:0000256" key="8">
    <source>
        <dbReference type="ARBA" id="ARBA00022777"/>
    </source>
</evidence>
<dbReference type="AlphaFoldDB" id="A0AAJ7DV60"/>
<dbReference type="Pfam" id="PF02734">
    <property type="entry name" value="Dak2"/>
    <property type="match status" value="1"/>
</dbReference>
<evidence type="ECO:0000256" key="3">
    <source>
        <dbReference type="ARBA" id="ARBA00012110"/>
    </source>
</evidence>
<evidence type="ECO:0000256" key="13">
    <source>
        <dbReference type="ARBA" id="ARBA00046681"/>
    </source>
</evidence>
<comment type="function">
    <text evidence="12">Catalyzes both the phosphorylation of dihydroxyacetone and of glyceraldehyde, and the splitting of ribonucleoside diphosphate-X compounds among which FAD is the best substrate. Represses IFIH1-mediated cellular antiviral response.</text>
</comment>
<dbReference type="GO" id="GO:0004371">
    <property type="term" value="F:glycerone kinase activity"/>
    <property type="evidence" value="ECO:0007669"/>
    <property type="project" value="UniProtKB-EC"/>
</dbReference>
<keyword evidence="6" id="KW-0808">Transferase</keyword>
<dbReference type="FunFam" id="1.25.40.340:FF:000002">
    <property type="entry name" value="Dihydroxyacetone kinase, L subunit"/>
    <property type="match status" value="1"/>
</dbReference>
<dbReference type="Pfam" id="PF02733">
    <property type="entry name" value="Dak1"/>
    <property type="match status" value="1"/>
</dbReference>
<keyword evidence="9" id="KW-0067">ATP-binding</keyword>
<dbReference type="InterPro" id="IPR004006">
    <property type="entry name" value="DhaK_dom"/>
</dbReference>
<dbReference type="GO" id="GO:0019563">
    <property type="term" value="P:glycerol catabolic process"/>
    <property type="evidence" value="ECO:0007669"/>
    <property type="project" value="TreeGrafter"/>
</dbReference>
<evidence type="ECO:0000256" key="9">
    <source>
        <dbReference type="ARBA" id="ARBA00022840"/>
    </source>
</evidence>
<evidence type="ECO:0000256" key="6">
    <source>
        <dbReference type="ARBA" id="ARBA00022679"/>
    </source>
</evidence>
<evidence type="ECO:0000256" key="12">
    <source>
        <dbReference type="ARBA" id="ARBA00045490"/>
    </source>
</evidence>
<dbReference type="PANTHER" id="PTHR28629:SF4">
    <property type="entry name" value="TRIOKINASE_FMN CYCLASE"/>
    <property type="match status" value="1"/>
</dbReference>
<comment type="catalytic activity">
    <reaction evidence="14">
        <text>D-glyceraldehyde + ATP = D-glyceraldehyde 3-phosphate + ADP + H(+)</text>
        <dbReference type="Rhea" id="RHEA:13941"/>
        <dbReference type="ChEBI" id="CHEBI:15378"/>
        <dbReference type="ChEBI" id="CHEBI:17378"/>
        <dbReference type="ChEBI" id="CHEBI:30616"/>
        <dbReference type="ChEBI" id="CHEBI:59776"/>
        <dbReference type="ChEBI" id="CHEBI:456216"/>
        <dbReference type="EC" id="2.7.1.28"/>
    </reaction>
</comment>
<keyword evidence="19" id="KW-1185">Reference proteome</keyword>
<gene>
    <name evidence="20" type="primary">LOC105361954</name>
</gene>
<dbReference type="FunFam" id="3.40.50.10440:FF:000001">
    <property type="entry name" value="Dihydroxyacetone kinase, DhaK subunit"/>
    <property type="match status" value="1"/>
</dbReference>
<dbReference type="GO" id="GO:0005524">
    <property type="term" value="F:ATP binding"/>
    <property type="evidence" value="ECO:0007669"/>
    <property type="project" value="UniProtKB-KW"/>
</dbReference>
<evidence type="ECO:0000256" key="10">
    <source>
        <dbReference type="ARBA" id="ARBA00023285"/>
    </source>
</evidence>
<evidence type="ECO:0000256" key="5">
    <source>
        <dbReference type="ARBA" id="ARBA00018932"/>
    </source>
</evidence>
<evidence type="ECO:0000256" key="15">
    <source>
        <dbReference type="ARBA" id="ARBA00048526"/>
    </source>
</evidence>
<dbReference type="Gene3D" id="3.40.50.10440">
    <property type="entry name" value="Dihydroxyacetone kinase, domain 1"/>
    <property type="match status" value="1"/>
</dbReference>
<dbReference type="InterPro" id="IPR050861">
    <property type="entry name" value="Dihydroxyacetone_Kinase"/>
</dbReference>
<evidence type="ECO:0000256" key="16">
    <source>
        <dbReference type="ARBA" id="ARBA00048898"/>
    </source>
</evidence>
<dbReference type="GO" id="GO:0034012">
    <property type="term" value="F:FAD-AMP lyase (cyclizing) activity"/>
    <property type="evidence" value="ECO:0007669"/>
    <property type="project" value="UniProtKB-EC"/>
</dbReference>
<evidence type="ECO:0000256" key="1">
    <source>
        <dbReference type="ARBA" id="ARBA00008757"/>
    </source>
</evidence>
<comment type="catalytic activity">
    <reaction evidence="15">
        <text>FAD = riboflavin cyclic-4',5'-phosphate + AMP + H(+)</text>
        <dbReference type="Rhea" id="RHEA:13729"/>
        <dbReference type="ChEBI" id="CHEBI:15378"/>
        <dbReference type="ChEBI" id="CHEBI:57692"/>
        <dbReference type="ChEBI" id="CHEBI:76202"/>
        <dbReference type="ChEBI" id="CHEBI:456215"/>
        <dbReference type="EC" id="4.6.1.15"/>
    </reaction>
</comment>